<dbReference type="PANTHER" id="PTHR23003:SF3">
    <property type="entry name" value="FI21236P1-RELATED"/>
    <property type="match status" value="1"/>
</dbReference>
<dbReference type="EMBL" id="CAUYUJ010018294">
    <property type="protein sequence ID" value="CAK0882434.1"/>
    <property type="molecule type" value="Genomic_DNA"/>
</dbReference>
<proteinExistence type="predicted"/>
<dbReference type="PROSITE" id="PS50102">
    <property type="entry name" value="RRM"/>
    <property type="match status" value="1"/>
</dbReference>
<keyword evidence="4 5" id="KW-0694">RNA-binding</keyword>
<protein>
    <submittedName>
        <fullName evidence="9">Uncharacterized protein</fullName>
    </submittedName>
</protein>
<keyword evidence="3" id="KW-0862">Zinc</keyword>
<dbReference type="InterPro" id="IPR036443">
    <property type="entry name" value="Znf_RanBP2_sf"/>
</dbReference>
<organism evidence="9 10">
    <name type="scientific">Prorocentrum cordatum</name>
    <dbReference type="NCBI Taxonomy" id="2364126"/>
    <lineage>
        <taxon>Eukaryota</taxon>
        <taxon>Sar</taxon>
        <taxon>Alveolata</taxon>
        <taxon>Dinophyceae</taxon>
        <taxon>Prorocentrales</taxon>
        <taxon>Prorocentraceae</taxon>
        <taxon>Prorocentrum</taxon>
    </lineage>
</organism>
<sequence length="242" mass="25730">MLAPPEVPARRDDPACQVYVGNLPYSLRWQDLKDHMKQAGQCLDARILTVDGTDWGRSRGVGIVRYSSEEEARAAISQLNGLELQGRALVVDVWTGSSGKWQQERAERIQSVSQAASVEQAKPGDWICPFCKDLQFARNVSCRTCGAGGGGKGKSQESVELANGQVARPGDWICPGCDDLQFARNAVCRNCGGGKGGGKGGYGKGGYGKGGGGFGKGFGRGNQVHGENLVYIGNLSYDVSKI</sequence>
<evidence type="ECO:0000256" key="1">
    <source>
        <dbReference type="ARBA" id="ARBA00022723"/>
    </source>
</evidence>
<dbReference type="InterPro" id="IPR035979">
    <property type="entry name" value="RBD_domain_sf"/>
</dbReference>
<dbReference type="InterPro" id="IPR000504">
    <property type="entry name" value="RRM_dom"/>
</dbReference>
<dbReference type="Gene3D" id="4.10.1060.10">
    <property type="entry name" value="Zinc finger, RanBP2-type"/>
    <property type="match status" value="2"/>
</dbReference>
<name>A0ABN9W8C1_9DINO</name>
<dbReference type="SMART" id="SM00547">
    <property type="entry name" value="ZnF_RBZ"/>
    <property type="match status" value="2"/>
</dbReference>
<dbReference type="Pfam" id="PF00076">
    <property type="entry name" value="RRM_1"/>
    <property type="match status" value="1"/>
</dbReference>
<evidence type="ECO:0000256" key="5">
    <source>
        <dbReference type="PROSITE-ProRule" id="PRU00176"/>
    </source>
</evidence>
<evidence type="ECO:0000256" key="6">
    <source>
        <dbReference type="PROSITE-ProRule" id="PRU00322"/>
    </source>
</evidence>
<feature type="domain" description="RRM" evidence="7">
    <location>
        <begin position="16"/>
        <end position="96"/>
    </location>
</feature>
<feature type="domain" description="RanBP2-type" evidence="8">
    <location>
        <begin position="122"/>
        <end position="151"/>
    </location>
</feature>
<evidence type="ECO:0000259" key="8">
    <source>
        <dbReference type="PROSITE" id="PS50199"/>
    </source>
</evidence>
<evidence type="ECO:0000256" key="2">
    <source>
        <dbReference type="ARBA" id="ARBA00022771"/>
    </source>
</evidence>
<dbReference type="SUPFAM" id="SSF54928">
    <property type="entry name" value="RNA-binding domain, RBD"/>
    <property type="match status" value="1"/>
</dbReference>
<dbReference type="PROSITE" id="PS50199">
    <property type="entry name" value="ZF_RANBP2_2"/>
    <property type="match status" value="2"/>
</dbReference>
<keyword evidence="1" id="KW-0479">Metal-binding</keyword>
<evidence type="ECO:0000256" key="3">
    <source>
        <dbReference type="ARBA" id="ARBA00022833"/>
    </source>
</evidence>
<evidence type="ECO:0000259" key="7">
    <source>
        <dbReference type="PROSITE" id="PS50102"/>
    </source>
</evidence>
<reference evidence="9" key="1">
    <citation type="submission" date="2023-10" db="EMBL/GenBank/DDBJ databases">
        <authorList>
            <person name="Chen Y."/>
            <person name="Shah S."/>
            <person name="Dougan E. K."/>
            <person name="Thang M."/>
            <person name="Chan C."/>
        </authorList>
    </citation>
    <scope>NUCLEOTIDE SEQUENCE [LARGE SCALE GENOMIC DNA]</scope>
</reference>
<keyword evidence="10" id="KW-1185">Reference proteome</keyword>
<evidence type="ECO:0000313" key="9">
    <source>
        <dbReference type="EMBL" id="CAK0882434.1"/>
    </source>
</evidence>
<gene>
    <name evidence="9" type="ORF">PCOR1329_LOCUS64954</name>
</gene>
<dbReference type="InterPro" id="IPR050374">
    <property type="entry name" value="RRT5_SRSF_SR"/>
</dbReference>
<dbReference type="Proteomes" id="UP001189429">
    <property type="component" value="Unassembled WGS sequence"/>
</dbReference>
<dbReference type="InterPro" id="IPR012677">
    <property type="entry name" value="Nucleotide-bd_a/b_plait_sf"/>
</dbReference>
<dbReference type="Gene3D" id="3.30.70.330">
    <property type="match status" value="1"/>
</dbReference>
<dbReference type="PANTHER" id="PTHR23003">
    <property type="entry name" value="RNA RECOGNITION MOTIF RRM DOMAIN CONTAINING PROTEIN"/>
    <property type="match status" value="1"/>
</dbReference>
<comment type="caution">
    <text evidence="9">The sequence shown here is derived from an EMBL/GenBank/DDBJ whole genome shotgun (WGS) entry which is preliminary data.</text>
</comment>
<dbReference type="SMART" id="SM00360">
    <property type="entry name" value="RRM"/>
    <property type="match status" value="1"/>
</dbReference>
<evidence type="ECO:0000256" key="4">
    <source>
        <dbReference type="ARBA" id="ARBA00022884"/>
    </source>
</evidence>
<keyword evidence="2 6" id="KW-0863">Zinc-finger</keyword>
<accession>A0ABN9W8C1</accession>
<dbReference type="SUPFAM" id="SSF90209">
    <property type="entry name" value="Ran binding protein zinc finger-like"/>
    <property type="match status" value="2"/>
</dbReference>
<evidence type="ECO:0000313" key="10">
    <source>
        <dbReference type="Proteomes" id="UP001189429"/>
    </source>
</evidence>
<dbReference type="InterPro" id="IPR001876">
    <property type="entry name" value="Znf_RanBP2"/>
</dbReference>
<feature type="domain" description="RanBP2-type" evidence="8">
    <location>
        <begin position="168"/>
        <end position="197"/>
    </location>
</feature>